<dbReference type="PANTHER" id="PTHR44858:SF1">
    <property type="entry name" value="UDP-N-ACETYLGLUCOSAMINE--PEPTIDE N-ACETYLGLUCOSAMINYLTRANSFERASE SPINDLY-RELATED"/>
    <property type="match status" value="1"/>
</dbReference>
<dbReference type="SUPFAM" id="SSF48452">
    <property type="entry name" value="TPR-like"/>
    <property type="match status" value="1"/>
</dbReference>
<dbReference type="InterPro" id="IPR050498">
    <property type="entry name" value="Ycf3"/>
</dbReference>
<dbReference type="Pfam" id="PF13432">
    <property type="entry name" value="TPR_16"/>
    <property type="match status" value="1"/>
</dbReference>
<dbReference type="PROSITE" id="PS51257">
    <property type="entry name" value="PROKAR_LIPOPROTEIN"/>
    <property type="match status" value="1"/>
</dbReference>
<dbReference type="Proteomes" id="UP000446768">
    <property type="component" value="Unassembled WGS sequence"/>
</dbReference>
<dbReference type="NCBIfam" id="TIGR02521">
    <property type="entry name" value="type_IV_pilW"/>
    <property type="match status" value="1"/>
</dbReference>
<dbReference type="SMART" id="SM00028">
    <property type="entry name" value="TPR"/>
    <property type="match status" value="3"/>
</dbReference>
<organism evidence="5 6">
    <name type="scientific">Pseudoduganella rivuli</name>
    <dbReference type="NCBI Taxonomy" id="2666085"/>
    <lineage>
        <taxon>Bacteria</taxon>
        <taxon>Pseudomonadati</taxon>
        <taxon>Pseudomonadota</taxon>
        <taxon>Betaproteobacteria</taxon>
        <taxon>Burkholderiales</taxon>
        <taxon>Oxalobacteraceae</taxon>
        <taxon>Telluria group</taxon>
        <taxon>Pseudoduganella</taxon>
    </lineage>
</organism>
<dbReference type="PANTHER" id="PTHR44858">
    <property type="entry name" value="TETRATRICOPEPTIDE REPEAT PROTEIN 6"/>
    <property type="match status" value="1"/>
</dbReference>
<evidence type="ECO:0000313" key="6">
    <source>
        <dbReference type="Proteomes" id="UP000446768"/>
    </source>
</evidence>
<sequence>MTRPAARRPLATVLGTVCLGMAMLAGGCASHSSGKAELTTASDQTAAQKRAEIRMQLAVGYYQQGQYAVALDEVKLALAADPELAEAYGMRALIYMAMGERELTEDNFQRALRLAPRNPDISNNYGSFLCSVGREADAFKYFDAALSNPAYQAPATANNNAGACALKRKDYDTAEKYLLQALKFAPDVAVTNAGLARIYFERRDYARAGFFITRLSKVARMDGLTADILWLAIRVQHHVGDTAAEAAWATQLRRHHAGSPEYAAYQRGAFDE</sequence>
<keyword evidence="2 3" id="KW-0802">TPR repeat</keyword>
<comment type="caution">
    <text evidence="5">The sequence shown here is derived from an EMBL/GenBank/DDBJ whole genome shotgun (WGS) entry which is preliminary data.</text>
</comment>
<keyword evidence="4" id="KW-0732">Signal</keyword>
<dbReference type="Gene3D" id="1.25.40.10">
    <property type="entry name" value="Tetratricopeptide repeat domain"/>
    <property type="match status" value="1"/>
</dbReference>
<dbReference type="PROSITE" id="PS50005">
    <property type="entry name" value="TPR"/>
    <property type="match status" value="3"/>
</dbReference>
<feature type="repeat" description="TPR" evidence="3">
    <location>
        <begin position="85"/>
        <end position="118"/>
    </location>
</feature>
<evidence type="ECO:0000256" key="1">
    <source>
        <dbReference type="ARBA" id="ARBA00022737"/>
    </source>
</evidence>
<name>A0A7X2LTR9_9BURK</name>
<dbReference type="InterPro" id="IPR013360">
    <property type="entry name" value="Pilus_4_PilW"/>
</dbReference>
<dbReference type="Pfam" id="PF14559">
    <property type="entry name" value="TPR_19"/>
    <property type="match status" value="1"/>
</dbReference>
<proteinExistence type="predicted"/>
<dbReference type="RefSeq" id="WP_154378843.1">
    <property type="nucleotide sequence ID" value="NZ_WKJJ01000017.1"/>
</dbReference>
<gene>
    <name evidence="5" type="primary">pilW</name>
    <name evidence="5" type="ORF">GJ700_24360</name>
</gene>
<dbReference type="AlphaFoldDB" id="A0A7X2LTR9"/>
<keyword evidence="1" id="KW-0677">Repeat</keyword>
<keyword evidence="6" id="KW-1185">Reference proteome</keyword>
<evidence type="ECO:0000256" key="2">
    <source>
        <dbReference type="ARBA" id="ARBA00022803"/>
    </source>
</evidence>
<evidence type="ECO:0000313" key="5">
    <source>
        <dbReference type="EMBL" id="MRV74850.1"/>
    </source>
</evidence>
<protein>
    <submittedName>
        <fullName evidence="5">Type IV pilus biogenesis/stability protein PilW</fullName>
    </submittedName>
</protein>
<feature type="repeat" description="TPR" evidence="3">
    <location>
        <begin position="51"/>
        <end position="84"/>
    </location>
</feature>
<accession>A0A7X2LTR9</accession>
<reference evidence="5 6" key="1">
    <citation type="submission" date="2019-11" db="EMBL/GenBank/DDBJ databases">
        <title>Novel species isolated from a subtropical stream in China.</title>
        <authorList>
            <person name="Lu H."/>
        </authorList>
    </citation>
    <scope>NUCLEOTIDE SEQUENCE [LARGE SCALE GENOMIC DNA]</scope>
    <source>
        <strain evidence="5 6">FT92W</strain>
    </source>
</reference>
<dbReference type="InterPro" id="IPR011990">
    <property type="entry name" value="TPR-like_helical_dom_sf"/>
</dbReference>
<feature type="repeat" description="TPR" evidence="3">
    <location>
        <begin position="155"/>
        <end position="188"/>
    </location>
</feature>
<evidence type="ECO:0000256" key="3">
    <source>
        <dbReference type="PROSITE-ProRule" id="PRU00339"/>
    </source>
</evidence>
<dbReference type="EMBL" id="WKJJ01000017">
    <property type="protein sequence ID" value="MRV74850.1"/>
    <property type="molecule type" value="Genomic_DNA"/>
</dbReference>
<evidence type="ECO:0000256" key="4">
    <source>
        <dbReference type="SAM" id="SignalP"/>
    </source>
</evidence>
<feature type="chain" id="PRO_5031021027" evidence="4">
    <location>
        <begin position="25"/>
        <end position="272"/>
    </location>
</feature>
<dbReference type="InterPro" id="IPR019734">
    <property type="entry name" value="TPR_rpt"/>
</dbReference>
<feature type="signal peptide" evidence="4">
    <location>
        <begin position="1"/>
        <end position="24"/>
    </location>
</feature>